<organism evidence="2 3">
    <name type="scientific">Methylophilus glucosoxydans</name>
    <dbReference type="NCBI Taxonomy" id="752553"/>
    <lineage>
        <taxon>Bacteria</taxon>
        <taxon>Pseudomonadati</taxon>
        <taxon>Pseudomonadota</taxon>
        <taxon>Betaproteobacteria</taxon>
        <taxon>Nitrosomonadales</taxon>
        <taxon>Methylophilaceae</taxon>
        <taxon>Methylophilus</taxon>
    </lineage>
</organism>
<proteinExistence type="predicted"/>
<protein>
    <submittedName>
        <fullName evidence="2">VWA domain-containing protein</fullName>
    </submittedName>
</protein>
<dbReference type="SMART" id="SM00327">
    <property type="entry name" value="VWA"/>
    <property type="match status" value="1"/>
</dbReference>
<gene>
    <name evidence="2" type="ORF">ACFQ1T_02750</name>
</gene>
<keyword evidence="3" id="KW-1185">Reference proteome</keyword>
<dbReference type="RefSeq" id="WP_379073826.1">
    <property type="nucleotide sequence ID" value="NZ_JBHTJW010000002.1"/>
</dbReference>
<dbReference type="InterPro" id="IPR008912">
    <property type="entry name" value="Uncharacterised_CoxE"/>
</dbReference>
<reference evidence="3" key="1">
    <citation type="journal article" date="2019" name="Int. J. Syst. Evol. Microbiol.">
        <title>The Global Catalogue of Microorganisms (GCM) 10K type strain sequencing project: providing services to taxonomists for standard genome sequencing and annotation.</title>
        <authorList>
            <consortium name="The Broad Institute Genomics Platform"/>
            <consortium name="The Broad Institute Genome Sequencing Center for Infectious Disease"/>
            <person name="Wu L."/>
            <person name="Ma J."/>
        </authorList>
    </citation>
    <scope>NUCLEOTIDE SEQUENCE [LARGE SCALE GENOMIC DNA]</scope>
    <source>
        <strain evidence="3">CCUG 59685</strain>
    </source>
</reference>
<sequence>MAINASHRWRLVLGKYAQSRLQPAMNNGFNETNRRMDLALDYLYGREYQGRGLRKDLSAGSLDPSQLTLVKWLNEIRELFPKETIESIEKHALDRYGMSELLTDPKVLEKLEPNQQLLRTLLTLKGHLKGDVVHMARRIIRQVVEEIRRQLEVQVRQLLSGRLNRFSHSPLKISQNFDAKGTLRKNLKHFNVDRQQLVVEDILFFARNNRRLPWEIILCIDQSGSMVDSVIHSAVMAGILAALPAFNVKLVLFDTNIVDLSEHVDDPVEVLMSAQLGGGTYIAQAVRYCSQLIENPHRTVFVLISDFCEGAPPSELINAVTKLAEDQVKLLGLASLDDQSNPVYDHHMADRLASCGMEIAALTPQKLAQWLLKVIS</sequence>
<dbReference type="EMBL" id="JBHTJW010000002">
    <property type="protein sequence ID" value="MFD0928691.1"/>
    <property type="molecule type" value="Genomic_DNA"/>
</dbReference>
<feature type="domain" description="VWFA" evidence="1">
    <location>
        <begin position="213"/>
        <end position="372"/>
    </location>
</feature>
<dbReference type="PANTHER" id="PTHR30634">
    <property type="entry name" value="OUTER MEMBRANE LOLAB LIPOPROTEIN INSERTION APPARATUS"/>
    <property type="match status" value="1"/>
</dbReference>
<dbReference type="Gene3D" id="3.40.50.410">
    <property type="entry name" value="von Willebrand factor, type A domain"/>
    <property type="match status" value="1"/>
</dbReference>
<dbReference type="Proteomes" id="UP001597106">
    <property type="component" value="Unassembled WGS sequence"/>
</dbReference>
<dbReference type="PANTHER" id="PTHR30634:SF16">
    <property type="entry name" value="OUTER-MEMBRANE LIPOPROTEIN LOLB"/>
    <property type="match status" value="1"/>
</dbReference>
<dbReference type="InterPro" id="IPR036465">
    <property type="entry name" value="vWFA_dom_sf"/>
</dbReference>
<dbReference type="SUPFAM" id="SSF53300">
    <property type="entry name" value="vWA-like"/>
    <property type="match status" value="1"/>
</dbReference>
<evidence type="ECO:0000313" key="2">
    <source>
        <dbReference type="EMBL" id="MFD0928691.1"/>
    </source>
</evidence>
<comment type="caution">
    <text evidence="2">The sequence shown here is derived from an EMBL/GenBank/DDBJ whole genome shotgun (WGS) entry which is preliminary data.</text>
</comment>
<name>A0ABW3GIT4_9PROT</name>
<dbReference type="InterPro" id="IPR050458">
    <property type="entry name" value="LolB"/>
</dbReference>
<evidence type="ECO:0000313" key="3">
    <source>
        <dbReference type="Proteomes" id="UP001597106"/>
    </source>
</evidence>
<dbReference type="Pfam" id="PF05762">
    <property type="entry name" value="VWA_CoxE"/>
    <property type="match status" value="1"/>
</dbReference>
<accession>A0ABW3GIT4</accession>
<evidence type="ECO:0000259" key="1">
    <source>
        <dbReference type="SMART" id="SM00327"/>
    </source>
</evidence>
<dbReference type="InterPro" id="IPR002035">
    <property type="entry name" value="VWF_A"/>
</dbReference>